<name>A0A8A1M854_AJECA</name>
<organism evidence="2 3">
    <name type="scientific">Ajellomyces capsulatus</name>
    <name type="common">Darling's disease fungus</name>
    <name type="synonym">Histoplasma capsulatum</name>
    <dbReference type="NCBI Taxonomy" id="5037"/>
    <lineage>
        <taxon>Eukaryota</taxon>
        <taxon>Fungi</taxon>
        <taxon>Dikarya</taxon>
        <taxon>Ascomycota</taxon>
        <taxon>Pezizomycotina</taxon>
        <taxon>Eurotiomycetes</taxon>
        <taxon>Eurotiomycetidae</taxon>
        <taxon>Onygenales</taxon>
        <taxon>Ajellomycetaceae</taxon>
        <taxon>Histoplasma</taxon>
    </lineage>
</organism>
<sequence>MNTAHSRRTTCVASPSIKSSAASKTKKKTQNASGIAPAVVVNITIVQIAQIVTEAAIAMHTMAATGTAVSDAEARALAASATHQNRTPTKRTGAKHKPTARDPTGKPVDSPHRPDGSETANVIAIAIATGPGIEIETATGTESGIGPAAVHCLATMTATGVRGRMSVSGCIDPARTRGVVGTSWIMAVATVVLLATRRRGVPRERLLVNAGGVGIVRRIALEVGARSGIGGMGQWRAAGGGLGGIGIEIEIESGRSGSGSGSGSGEGGKGSAFR</sequence>
<dbReference type="VEuPathDB" id="FungiDB:I7I51_05597"/>
<accession>A0A8A1M854</accession>
<evidence type="ECO:0000313" key="2">
    <source>
        <dbReference type="EMBL" id="QSS60794.1"/>
    </source>
</evidence>
<feature type="region of interest" description="Disordered" evidence="1">
    <location>
        <begin position="1"/>
        <end position="33"/>
    </location>
</feature>
<feature type="compositionally biased region" description="Basic and acidic residues" evidence="1">
    <location>
        <begin position="99"/>
        <end position="116"/>
    </location>
</feature>
<dbReference type="Proteomes" id="UP000663671">
    <property type="component" value="Chromosome 4"/>
</dbReference>
<proteinExistence type="predicted"/>
<evidence type="ECO:0000313" key="3">
    <source>
        <dbReference type="Proteomes" id="UP000663671"/>
    </source>
</evidence>
<feature type="compositionally biased region" description="Low complexity" evidence="1">
    <location>
        <begin position="13"/>
        <end position="23"/>
    </location>
</feature>
<feature type="compositionally biased region" description="Gly residues" evidence="1">
    <location>
        <begin position="256"/>
        <end position="274"/>
    </location>
</feature>
<gene>
    <name evidence="2" type="ORF">I7I51_05597</name>
</gene>
<protein>
    <submittedName>
        <fullName evidence="2">Pre-mRNA-processing protein prp40</fullName>
    </submittedName>
</protein>
<feature type="compositionally biased region" description="Basic residues" evidence="1">
    <location>
        <begin position="88"/>
        <end position="98"/>
    </location>
</feature>
<feature type="region of interest" description="Disordered" evidence="1">
    <location>
        <begin position="75"/>
        <end position="117"/>
    </location>
</feature>
<feature type="region of interest" description="Disordered" evidence="1">
    <location>
        <begin position="253"/>
        <end position="274"/>
    </location>
</feature>
<dbReference type="AlphaFoldDB" id="A0A8A1M854"/>
<reference evidence="2" key="1">
    <citation type="submission" date="2021-01" db="EMBL/GenBank/DDBJ databases">
        <title>Chromosome-level genome assembly of a human fungal pathogen reveals clustering of transcriptionally co-regulated genes.</title>
        <authorList>
            <person name="Voorhies M."/>
            <person name="Cohen S."/>
            <person name="Shea T.P."/>
            <person name="Petrus S."/>
            <person name="Munoz J.F."/>
            <person name="Poplawski S."/>
            <person name="Goldman W.E."/>
            <person name="Michael T."/>
            <person name="Cuomo C.A."/>
            <person name="Sil A."/>
            <person name="Beyhan S."/>
        </authorList>
    </citation>
    <scope>NUCLEOTIDE SEQUENCE</scope>
    <source>
        <strain evidence="2">WU24</strain>
    </source>
</reference>
<evidence type="ECO:0000256" key="1">
    <source>
        <dbReference type="SAM" id="MobiDB-lite"/>
    </source>
</evidence>
<dbReference type="EMBL" id="CP069110">
    <property type="protein sequence ID" value="QSS60794.1"/>
    <property type="molecule type" value="Genomic_DNA"/>
</dbReference>